<dbReference type="Pfam" id="PF22936">
    <property type="entry name" value="Pol_BBD"/>
    <property type="match status" value="1"/>
</dbReference>
<dbReference type="InterPro" id="IPR054722">
    <property type="entry name" value="PolX-like_BBD"/>
</dbReference>
<evidence type="ECO:0000313" key="4">
    <source>
        <dbReference type="Proteomes" id="UP001168877"/>
    </source>
</evidence>
<dbReference type="EMBL" id="JAUESC010000387">
    <property type="protein sequence ID" value="KAK0573237.1"/>
    <property type="molecule type" value="Genomic_DNA"/>
</dbReference>
<reference evidence="3" key="2">
    <citation type="submission" date="2023-06" db="EMBL/GenBank/DDBJ databases">
        <authorList>
            <person name="Swenson N.G."/>
            <person name="Wegrzyn J.L."/>
            <person name="Mcevoy S.L."/>
        </authorList>
    </citation>
    <scope>NUCLEOTIDE SEQUENCE</scope>
    <source>
        <strain evidence="3">NS2018</strain>
        <tissue evidence="3">Leaf</tissue>
    </source>
</reference>
<reference evidence="3" key="1">
    <citation type="journal article" date="2022" name="Plant J.">
        <title>Strategies of tolerance reflected in two North American maple genomes.</title>
        <authorList>
            <person name="McEvoy S.L."/>
            <person name="Sezen U.U."/>
            <person name="Trouern-Trend A."/>
            <person name="McMahon S.M."/>
            <person name="Schaberg P.G."/>
            <person name="Yang J."/>
            <person name="Wegrzyn J.L."/>
            <person name="Swenson N.G."/>
        </authorList>
    </citation>
    <scope>NUCLEOTIDE SEQUENCE</scope>
    <source>
        <strain evidence="3">NS2018</strain>
    </source>
</reference>
<organism evidence="3 4">
    <name type="scientific">Acer saccharum</name>
    <name type="common">Sugar maple</name>
    <dbReference type="NCBI Taxonomy" id="4024"/>
    <lineage>
        <taxon>Eukaryota</taxon>
        <taxon>Viridiplantae</taxon>
        <taxon>Streptophyta</taxon>
        <taxon>Embryophyta</taxon>
        <taxon>Tracheophyta</taxon>
        <taxon>Spermatophyta</taxon>
        <taxon>Magnoliopsida</taxon>
        <taxon>eudicotyledons</taxon>
        <taxon>Gunneridae</taxon>
        <taxon>Pentapetalae</taxon>
        <taxon>rosids</taxon>
        <taxon>malvids</taxon>
        <taxon>Sapindales</taxon>
        <taxon>Sapindaceae</taxon>
        <taxon>Hippocastanoideae</taxon>
        <taxon>Acereae</taxon>
        <taxon>Acer</taxon>
    </lineage>
</organism>
<evidence type="ECO:0000259" key="1">
    <source>
        <dbReference type="Pfam" id="PF13976"/>
    </source>
</evidence>
<dbReference type="PANTHER" id="PTHR47592">
    <property type="entry name" value="PBF68 PROTEIN"/>
    <property type="match status" value="1"/>
</dbReference>
<proteinExistence type="predicted"/>
<keyword evidence="4" id="KW-1185">Reference proteome</keyword>
<feature type="domain" description="GAG-pre-integrase" evidence="1">
    <location>
        <begin position="83"/>
        <end position="162"/>
    </location>
</feature>
<protein>
    <recommendedName>
        <fullName evidence="5">GAG-pre-integrase domain-containing protein</fullName>
    </recommendedName>
</protein>
<dbReference type="Proteomes" id="UP001168877">
    <property type="component" value="Unassembled WGS sequence"/>
</dbReference>
<sequence>MLLLVNMGNGVKVKIDRIGVAKLVISIGHFLELNDIVYIPSIRRNLISVSILDRAGYAFRFGNGKVFIYYNNVHIGSGTLCDGLYMIDLHPNIGQSFSSSTVHAVNNVVGSKHGRIDENSPILWHRRLGHISRQRIERLIKDGILHKLDFSDFGTCVDCVKGTLTAKTRKPRVD</sequence>
<dbReference type="InterPro" id="IPR025724">
    <property type="entry name" value="GAG-pre-integrase_dom"/>
</dbReference>
<dbReference type="Pfam" id="PF13976">
    <property type="entry name" value="gag_pre-integrs"/>
    <property type="match status" value="1"/>
</dbReference>
<dbReference type="AlphaFoldDB" id="A0AA39VBS6"/>
<evidence type="ECO:0000313" key="3">
    <source>
        <dbReference type="EMBL" id="KAK0573237.1"/>
    </source>
</evidence>
<name>A0AA39VBS6_ACESA</name>
<accession>A0AA39VBS6</accession>
<gene>
    <name evidence="3" type="ORF">LWI29_004709</name>
</gene>
<feature type="domain" description="Retrovirus-related Pol polyprotein from transposon TNT 1-94-like beta-barrel" evidence="2">
    <location>
        <begin position="5"/>
        <end position="57"/>
    </location>
</feature>
<evidence type="ECO:0008006" key="5">
    <source>
        <dbReference type="Google" id="ProtNLM"/>
    </source>
</evidence>
<comment type="caution">
    <text evidence="3">The sequence shown here is derived from an EMBL/GenBank/DDBJ whole genome shotgun (WGS) entry which is preliminary data.</text>
</comment>
<evidence type="ECO:0000259" key="2">
    <source>
        <dbReference type="Pfam" id="PF22936"/>
    </source>
</evidence>